<dbReference type="InterPro" id="IPR029067">
    <property type="entry name" value="CDC48_domain_2-like_sf"/>
</dbReference>
<keyword evidence="1 3" id="KW-0547">Nucleotide-binding</keyword>
<dbReference type="Proteomes" id="UP000032309">
    <property type="component" value="Unassembled WGS sequence"/>
</dbReference>
<dbReference type="InterPro" id="IPR027417">
    <property type="entry name" value="P-loop_NTPase"/>
</dbReference>
<evidence type="ECO:0000313" key="8">
    <source>
        <dbReference type="Proteomes" id="UP000032309"/>
    </source>
</evidence>
<dbReference type="InterPro" id="IPR003338">
    <property type="entry name" value="CDC4_N-term_subdom"/>
</dbReference>
<name>A0ABQ0JTX1_9BACT</name>
<dbReference type="InterPro" id="IPR003960">
    <property type="entry name" value="ATPase_AAA_CS"/>
</dbReference>
<dbReference type="CDD" id="cd19511">
    <property type="entry name" value="RecA-like_CDC48_r2-like"/>
    <property type="match status" value="1"/>
</dbReference>
<dbReference type="Pfam" id="PF02359">
    <property type="entry name" value="CDC48_N"/>
    <property type="match status" value="1"/>
</dbReference>
<dbReference type="Gene3D" id="3.40.50.300">
    <property type="entry name" value="P-loop containing nucleotide triphosphate hydrolases"/>
    <property type="match status" value="2"/>
</dbReference>
<comment type="caution">
    <text evidence="7">The sequence shown here is derived from an EMBL/GenBank/DDBJ whole genome shotgun (WGS) entry which is preliminary data.</text>
</comment>
<protein>
    <submittedName>
        <fullName evidence="7">Transitional endoplasmic reticulum ATPase</fullName>
    </submittedName>
</protein>
<dbReference type="InterPro" id="IPR004201">
    <property type="entry name" value="Cdc48_dom2"/>
</dbReference>
<dbReference type="Pfam" id="PF00004">
    <property type="entry name" value="AAA"/>
    <property type="match status" value="2"/>
</dbReference>
<dbReference type="SUPFAM" id="SSF50692">
    <property type="entry name" value="ADC-like"/>
    <property type="match status" value="1"/>
</dbReference>
<dbReference type="NCBIfam" id="TIGR01243">
    <property type="entry name" value="CDC48"/>
    <property type="match status" value="1"/>
</dbReference>
<dbReference type="InterPro" id="IPR005938">
    <property type="entry name" value="AAA_ATPase_CDC48"/>
</dbReference>
<dbReference type="InterPro" id="IPR003593">
    <property type="entry name" value="AAA+_ATPase"/>
</dbReference>
<evidence type="ECO:0000256" key="2">
    <source>
        <dbReference type="ARBA" id="ARBA00022840"/>
    </source>
</evidence>
<comment type="similarity">
    <text evidence="3">Belongs to the AAA ATPase family.</text>
</comment>
<evidence type="ECO:0000259" key="6">
    <source>
        <dbReference type="SMART" id="SM01073"/>
    </source>
</evidence>
<feature type="domain" description="AAA+ ATPase" evidence="4">
    <location>
        <begin position="482"/>
        <end position="619"/>
    </location>
</feature>
<dbReference type="RefSeq" id="WP_052562311.1">
    <property type="nucleotide sequence ID" value="NZ_BAFN01000001.1"/>
</dbReference>
<feature type="domain" description="CDC48" evidence="5">
    <location>
        <begin position="104"/>
        <end position="167"/>
    </location>
</feature>
<dbReference type="SMART" id="SM00382">
    <property type="entry name" value="AAA"/>
    <property type="match status" value="2"/>
</dbReference>
<feature type="domain" description="CDC48 N-terminal subdomain" evidence="6">
    <location>
        <begin position="5"/>
        <end position="89"/>
    </location>
</feature>
<evidence type="ECO:0000259" key="4">
    <source>
        <dbReference type="SMART" id="SM00382"/>
    </source>
</evidence>
<keyword evidence="2 3" id="KW-0067">ATP-binding</keyword>
<proteinExistence type="inferred from homology"/>
<dbReference type="SUPFAM" id="SSF52540">
    <property type="entry name" value="P-loop containing nucleoside triphosphate hydrolases"/>
    <property type="match status" value="2"/>
</dbReference>
<keyword evidence="8" id="KW-1185">Reference proteome</keyword>
<dbReference type="Pfam" id="PF02933">
    <property type="entry name" value="CDC48_2"/>
    <property type="match status" value="1"/>
</dbReference>
<dbReference type="InterPro" id="IPR041569">
    <property type="entry name" value="AAA_lid_3"/>
</dbReference>
<dbReference type="Gene3D" id="3.10.330.10">
    <property type="match status" value="1"/>
</dbReference>
<dbReference type="SMART" id="SM01073">
    <property type="entry name" value="CDC48_N"/>
    <property type="match status" value="1"/>
</dbReference>
<evidence type="ECO:0000313" key="7">
    <source>
        <dbReference type="EMBL" id="GAN32152.1"/>
    </source>
</evidence>
<dbReference type="PROSITE" id="PS00674">
    <property type="entry name" value="AAA"/>
    <property type="match status" value="2"/>
</dbReference>
<gene>
    <name evidence="7" type="ORF">BROSI_A0664</name>
</gene>
<sequence>MNEIILKVAEAVKKDVGRGLARIDPADIENLHATIGDIIEIVGKKRTVAKVMPAFKEERGKGIIQIDGPTRGNAHVGLDEKVTIKKITWNSADNVVLTPITAVNLERDSRYIGSLLDGLPVIAGDRIRATLFGSRFTDFVVEATIPKGVVVINPTTLLKINEKKSGTAERVKFSYEDIGGLGHEIQRIREMIELPLKHPEIFERLGIDAPKGVLLYGPPGCGKTLIARAVANETDAHFITINGPEIIHKFYGESEARLREIFEDAKKHAPSIIFLDEIDAIAPKREHVVGDVEKRVVAQLLALMDGLDSRGHVIVIAATNIPGALDPALRRPGRFDREISIPIPDQNARLPILEIHSRGMPLSEDVDLHKLAEITHGFVGADLQALCREAAMLCLRKVIPEMDFGTSNIPYETMMNLKVSMEHFVEALKEIEPSALREVFVEIPNVRWEDVGGLETVKQQIREAVEWPLKYSDMFKRAKINTPKGILLYGPPGTGKTLIAKAVASETKINFISVKGPALISKYVGESERGIRDIFKKAKQAAPCIIFFDELDVIVPRRGEGGDSHVTERVIGQFLTEMDGIEELKGVLVLAATNRMDQIDPALLRAGRFDYLIEIPIPDEETRLKIFQIHTKDKPLEKGLDLRKFTKETDGMTGADIELVCKRAALMTIRNAINKQGAEIGEFVITANDFTHSIEEVKQR</sequence>
<dbReference type="InterPro" id="IPR009010">
    <property type="entry name" value="Asp_de-COase-like_dom_sf"/>
</dbReference>
<dbReference type="Gene3D" id="1.10.8.60">
    <property type="match status" value="2"/>
</dbReference>
<evidence type="ECO:0000259" key="5">
    <source>
        <dbReference type="SMART" id="SM01072"/>
    </source>
</evidence>
<organism evidence="7 8">
    <name type="scientific">Candidatus Brocadia sinica JPN1</name>
    <dbReference type="NCBI Taxonomy" id="1197129"/>
    <lineage>
        <taxon>Bacteria</taxon>
        <taxon>Pseudomonadati</taxon>
        <taxon>Planctomycetota</taxon>
        <taxon>Candidatus Brocadiia</taxon>
        <taxon>Candidatus Brocadiales</taxon>
        <taxon>Candidatus Brocadiaceae</taxon>
        <taxon>Candidatus Brocadia</taxon>
    </lineage>
</organism>
<accession>A0ABQ0JTX1</accession>
<feature type="domain" description="AAA+ ATPase" evidence="4">
    <location>
        <begin position="209"/>
        <end position="345"/>
    </location>
</feature>
<dbReference type="InterPro" id="IPR050168">
    <property type="entry name" value="AAA_ATPase_domain"/>
</dbReference>
<evidence type="ECO:0000256" key="3">
    <source>
        <dbReference type="RuleBase" id="RU003651"/>
    </source>
</evidence>
<dbReference type="InterPro" id="IPR003959">
    <property type="entry name" value="ATPase_AAA_core"/>
</dbReference>
<dbReference type="CDD" id="cd19503">
    <property type="entry name" value="RecA-like_CDC48_NLV2_r1-like"/>
    <property type="match status" value="1"/>
</dbReference>
<dbReference type="Gene3D" id="2.40.40.20">
    <property type="match status" value="1"/>
</dbReference>
<dbReference type="EMBL" id="BAFN01000001">
    <property type="protein sequence ID" value="GAN32152.1"/>
    <property type="molecule type" value="Genomic_DNA"/>
</dbReference>
<dbReference type="PANTHER" id="PTHR23077:SF171">
    <property type="entry name" value="NUCLEAR VALOSIN-CONTAINING PROTEIN-LIKE"/>
    <property type="match status" value="1"/>
</dbReference>
<evidence type="ECO:0000256" key="1">
    <source>
        <dbReference type="ARBA" id="ARBA00022741"/>
    </source>
</evidence>
<dbReference type="SMART" id="SM01072">
    <property type="entry name" value="CDC48_2"/>
    <property type="match status" value="1"/>
</dbReference>
<dbReference type="PANTHER" id="PTHR23077">
    <property type="entry name" value="AAA-FAMILY ATPASE"/>
    <property type="match status" value="1"/>
</dbReference>
<reference evidence="8" key="1">
    <citation type="journal article" date="2015" name="Genome Announc.">
        <title>Draft Genome Sequence of an Anaerobic Ammonium-Oxidizing Bacterium, "Candidatus Brocadia sinica".</title>
        <authorList>
            <person name="Oshiki M."/>
            <person name="Shinyako-Hata K."/>
            <person name="Satoh H."/>
            <person name="Okabe S."/>
        </authorList>
    </citation>
    <scope>NUCLEOTIDE SEQUENCE [LARGE SCALE GENOMIC DNA]</scope>
    <source>
        <strain evidence="8">JPN1</strain>
    </source>
</reference>
<dbReference type="Pfam" id="PF17862">
    <property type="entry name" value="AAA_lid_3"/>
    <property type="match status" value="2"/>
</dbReference>
<dbReference type="SUPFAM" id="SSF54585">
    <property type="entry name" value="Cdc48 domain 2-like"/>
    <property type="match status" value="1"/>
</dbReference>